<reference evidence="1" key="1">
    <citation type="submission" date="2014-11" db="EMBL/GenBank/DDBJ databases">
        <authorList>
            <person name="Amaro Gonzalez C."/>
        </authorList>
    </citation>
    <scope>NUCLEOTIDE SEQUENCE</scope>
</reference>
<protein>
    <submittedName>
        <fullName evidence="1">Uncharacterized protein</fullName>
    </submittedName>
</protein>
<organism evidence="1">
    <name type="scientific">Anguilla anguilla</name>
    <name type="common">European freshwater eel</name>
    <name type="synonym">Muraena anguilla</name>
    <dbReference type="NCBI Taxonomy" id="7936"/>
    <lineage>
        <taxon>Eukaryota</taxon>
        <taxon>Metazoa</taxon>
        <taxon>Chordata</taxon>
        <taxon>Craniata</taxon>
        <taxon>Vertebrata</taxon>
        <taxon>Euteleostomi</taxon>
        <taxon>Actinopterygii</taxon>
        <taxon>Neopterygii</taxon>
        <taxon>Teleostei</taxon>
        <taxon>Anguilliformes</taxon>
        <taxon>Anguillidae</taxon>
        <taxon>Anguilla</taxon>
    </lineage>
</organism>
<name>A0A0E9QAB0_ANGAN</name>
<dbReference type="AlphaFoldDB" id="A0A0E9QAB0"/>
<reference evidence="1" key="2">
    <citation type="journal article" date="2015" name="Fish Shellfish Immunol.">
        <title>Early steps in the European eel (Anguilla anguilla)-Vibrio vulnificus interaction in the gills: Role of the RtxA13 toxin.</title>
        <authorList>
            <person name="Callol A."/>
            <person name="Pajuelo D."/>
            <person name="Ebbesson L."/>
            <person name="Teles M."/>
            <person name="MacKenzie S."/>
            <person name="Amaro C."/>
        </authorList>
    </citation>
    <scope>NUCLEOTIDE SEQUENCE</scope>
</reference>
<accession>A0A0E9QAB0</accession>
<dbReference type="EMBL" id="GBXM01095332">
    <property type="protein sequence ID" value="JAH13245.1"/>
    <property type="molecule type" value="Transcribed_RNA"/>
</dbReference>
<sequence length="47" mass="5427">MPYLQTGKLLFNRKSTTSVLWSVINLILKWASQFVLPSQKIAKMCIE</sequence>
<proteinExistence type="predicted"/>
<evidence type="ECO:0000313" key="1">
    <source>
        <dbReference type="EMBL" id="JAH13245.1"/>
    </source>
</evidence>